<reference evidence="2 3" key="1">
    <citation type="journal article" date="2014" name="BMC Genomics">
        <title>Comparison of environmental and isolate Sulfobacillus genomes reveals diverse carbon, sulfur, nitrogen, and hydrogen metabolisms.</title>
        <authorList>
            <person name="Justice N.B."/>
            <person name="Norman A."/>
            <person name="Brown C.T."/>
            <person name="Singh A."/>
            <person name="Thomas B.C."/>
            <person name="Banfield J.F."/>
        </authorList>
    </citation>
    <scope>NUCLEOTIDE SEQUENCE [LARGE SCALE GENOMIC DNA]</scope>
    <source>
        <strain evidence="2">AMDSBA4</strain>
    </source>
</reference>
<dbReference type="EMBL" id="PXYW01000021">
    <property type="protein sequence ID" value="PSR33401.1"/>
    <property type="molecule type" value="Genomic_DNA"/>
</dbReference>
<dbReference type="Pfam" id="PF12708">
    <property type="entry name" value="Pect-lyase_RHGA_epim"/>
    <property type="match status" value="1"/>
</dbReference>
<comment type="caution">
    <text evidence="2">The sequence shown here is derived from an EMBL/GenBank/DDBJ whole genome shotgun (WGS) entry which is preliminary data.</text>
</comment>
<sequence>MDREFDWEDIDAKLTNNFALLSQLKDEMLRIKDIPGPIPGPNPSAANLVVTPQQFGAVANSATDATDAFNQAIEAASATGVICFIPSGTYIIQKTLTLPWDVRIVGSGMYRTSLQWNGAAGGVVLSTARLSSGLISTNTNFVGHLEGFSIVYPAQLLAKNSTALYVAMPSGTIQDLGVFAGQGAPVAGTQGVVFDGTANMIPFRTTVNVQGGLESGIVVRCNHIVLEAATVAYAQDGIVIKSDSLDDSSGPPYNVNIFGSHGFRNTQSFIRATNLHSAQVFGGFNESFSAATLYVDATCTGFISVNSVSTVGGARMKTFSTNTRIYFRDPQDFTSGTFIGSSNGAPEKIPEGTWIN</sequence>
<dbReference type="InterPro" id="IPR012334">
    <property type="entry name" value="Pectin_lyas_fold"/>
</dbReference>
<dbReference type="Proteomes" id="UP000242972">
    <property type="component" value="Unassembled WGS sequence"/>
</dbReference>
<dbReference type="InterPro" id="IPR024535">
    <property type="entry name" value="RHGA/B-epi-like_pectate_lyase"/>
</dbReference>
<dbReference type="SUPFAM" id="SSF51126">
    <property type="entry name" value="Pectin lyase-like"/>
    <property type="match status" value="1"/>
</dbReference>
<dbReference type="Gene3D" id="2.160.20.10">
    <property type="entry name" value="Single-stranded right-handed beta-helix, Pectin lyase-like"/>
    <property type="match status" value="1"/>
</dbReference>
<protein>
    <recommendedName>
        <fullName evidence="1">Rhamnogalacturonase A/B/Epimerase-like pectate lyase domain-containing protein</fullName>
    </recommendedName>
</protein>
<gene>
    <name evidence="2" type="ORF">C7B46_10110</name>
</gene>
<evidence type="ECO:0000313" key="2">
    <source>
        <dbReference type="EMBL" id="PSR33401.1"/>
    </source>
</evidence>
<evidence type="ECO:0000313" key="3">
    <source>
        <dbReference type="Proteomes" id="UP000242972"/>
    </source>
</evidence>
<organism evidence="2 3">
    <name type="scientific">Sulfobacillus benefaciens</name>
    <dbReference type="NCBI Taxonomy" id="453960"/>
    <lineage>
        <taxon>Bacteria</taxon>
        <taxon>Bacillati</taxon>
        <taxon>Bacillota</taxon>
        <taxon>Clostridia</taxon>
        <taxon>Eubacteriales</taxon>
        <taxon>Clostridiales Family XVII. Incertae Sedis</taxon>
        <taxon>Sulfobacillus</taxon>
    </lineage>
</organism>
<dbReference type="AlphaFoldDB" id="A0A2T2XFW7"/>
<dbReference type="InterPro" id="IPR011050">
    <property type="entry name" value="Pectin_lyase_fold/virulence"/>
</dbReference>
<name>A0A2T2XFW7_9FIRM</name>
<feature type="domain" description="Rhamnogalacturonase A/B/Epimerase-like pectate lyase" evidence="1">
    <location>
        <begin position="54"/>
        <end position="242"/>
    </location>
</feature>
<evidence type="ECO:0000259" key="1">
    <source>
        <dbReference type="Pfam" id="PF12708"/>
    </source>
</evidence>
<proteinExistence type="predicted"/>
<accession>A0A2T2XFW7</accession>